<accession>W4ILT1</accession>
<name>W4ILT1_PLAFA</name>
<reference evidence="1 2" key="1">
    <citation type="submission" date="2013-02" db="EMBL/GenBank/DDBJ databases">
        <title>The Genome Annotation of Plasmodium falciparum NF135/5.C10.</title>
        <authorList>
            <consortium name="The Broad Institute Genome Sequencing Platform"/>
            <consortium name="The Broad Institute Genome Sequencing Center for Infectious Disease"/>
            <person name="Neafsey D."/>
            <person name="Hoffman S."/>
            <person name="Volkman S."/>
            <person name="Rosenthal P."/>
            <person name="Walker B."/>
            <person name="Young S.K."/>
            <person name="Zeng Q."/>
            <person name="Gargeya S."/>
            <person name="Fitzgerald M."/>
            <person name="Haas B."/>
            <person name="Abouelleil A."/>
            <person name="Allen A.W."/>
            <person name="Alvarado L."/>
            <person name="Arachchi H.M."/>
            <person name="Berlin A.M."/>
            <person name="Chapman S.B."/>
            <person name="Gainer-Dewar J."/>
            <person name="Goldberg J."/>
            <person name="Griggs A."/>
            <person name="Gujja S."/>
            <person name="Hansen M."/>
            <person name="Howarth C."/>
            <person name="Imamovic A."/>
            <person name="Ireland A."/>
            <person name="Larimer J."/>
            <person name="McCowan C."/>
            <person name="Murphy C."/>
            <person name="Pearson M."/>
            <person name="Poon T.W."/>
            <person name="Priest M."/>
            <person name="Roberts A."/>
            <person name="Saif S."/>
            <person name="Shea T."/>
            <person name="Sisk P."/>
            <person name="Sykes S."/>
            <person name="Wortman J."/>
            <person name="Nusbaum C."/>
            <person name="Birren B."/>
        </authorList>
    </citation>
    <scope>NUCLEOTIDE SEQUENCE [LARGE SCALE GENOMIC DNA]</scope>
    <source>
        <strain evidence="1 2">NF135/5.C10</strain>
    </source>
</reference>
<sequence length="576" mass="70365">MIVTQKYLTTCIIKKKYSFLKSGPNNKQCYRIRGFLTEPKKVRCSLLNKKYEDKDLFYKNDKNNVLNRYKVDDIKNIYFYNLLNFNLVDVLHICKILLHMKSITLYKYNNNMSINIQQSIKEKEKKKIEIKKRKNVIWQNNSNYLINSLVLFFKKYLKRYKEEKDLFFKLASYQMEKKEKKKKKKKKKKKTQINSDNYVLTIKNLIDENIENKSVEKKRKRNYFKKYIIRGILENMNICVKKRSYVNNMKDKFFLFEFRVDNIQFSLECLYKKVRGIYFLYRNIMYIKINEDYKIPIAVLNIISNINVYYKVMKNYILVNSFFIKYYFKYYLNKFFNLNKMFIQEKKKKRKEYMFKNIKDSIIYVKEIKKTTMNNHLCDDKKKEIITPPCYAKDIINGTKFYNILIKNNIKIKRVKIYFNGKLFVSFPICLTYNINNYQFYLNNIKYFNINNFTTNELFILKDIYLNNKAYFMNNAFCYLNNENIIMSNEMLNIDLDYILLFYILYFNDNQNLYIPRVCNPAWPFYSMINRNNLVLKKTTKIIKSVDKKESKNIKSRNILKRVIYKADQNFVNFVF</sequence>
<gene>
    <name evidence="1" type="ORF">PFNF135_01670</name>
</gene>
<organism evidence="1 2">
    <name type="scientific">Plasmodium falciparum NF135/5.C10</name>
    <dbReference type="NCBI Taxonomy" id="1036726"/>
    <lineage>
        <taxon>Eukaryota</taxon>
        <taxon>Sar</taxon>
        <taxon>Alveolata</taxon>
        <taxon>Apicomplexa</taxon>
        <taxon>Aconoidasida</taxon>
        <taxon>Haemosporida</taxon>
        <taxon>Plasmodiidae</taxon>
        <taxon>Plasmodium</taxon>
        <taxon>Plasmodium (Laverania)</taxon>
    </lineage>
</organism>
<dbReference type="Proteomes" id="UP000019114">
    <property type="component" value="Unassembled WGS sequence"/>
</dbReference>
<dbReference type="EMBL" id="KI926032">
    <property type="protein sequence ID" value="ETW44070.1"/>
    <property type="molecule type" value="Genomic_DNA"/>
</dbReference>
<reference evidence="1 2" key="2">
    <citation type="submission" date="2013-02" db="EMBL/GenBank/DDBJ databases">
        <title>The Genome Sequence of Plasmodium falciparum NF135/5.C10.</title>
        <authorList>
            <consortium name="The Broad Institute Genome Sequencing Platform"/>
            <consortium name="The Broad Institute Genome Sequencing Center for Infectious Disease"/>
            <person name="Neafsey D."/>
            <person name="Cheeseman I."/>
            <person name="Volkman S."/>
            <person name="Adams J."/>
            <person name="Walker B."/>
            <person name="Young S.K."/>
            <person name="Zeng Q."/>
            <person name="Gargeya S."/>
            <person name="Fitzgerald M."/>
            <person name="Haas B."/>
            <person name="Abouelleil A."/>
            <person name="Alvarado L."/>
            <person name="Arachchi H.M."/>
            <person name="Berlin A.M."/>
            <person name="Chapman S.B."/>
            <person name="Dewar J."/>
            <person name="Goldberg J."/>
            <person name="Griggs A."/>
            <person name="Gujja S."/>
            <person name="Hansen M."/>
            <person name="Howarth C."/>
            <person name="Imamovic A."/>
            <person name="Larimer J."/>
            <person name="McCowan C."/>
            <person name="Murphy C."/>
            <person name="Neiman D."/>
            <person name="Pearson M."/>
            <person name="Priest M."/>
            <person name="Roberts A."/>
            <person name="Saif S."/>
            <person name="Shea T."/>
            <person name="Sisk P."/>
            <person name="Sykes S."/>
            <person name="Wortman J."/>
            <person name="Nusbaum C."/>
            <person name="Birren B."/>
        </authorList>
    </citation>
    <scope>NUCLEOTIDE SEQUENCE [LARGE SCALE GENOMIC DNA]</scope>
    <source>
        <strain evidence="1 2">NF135/5.C10</strain>
    </source>
</reference>
<proteinExistence type="predicted"/>
<protein>
    <submittedName>
        <fullName evidence="1">Uncharacterized protein</fullName>
    </submittedName>
</protein>
<evidence type="ECO:0000313" key="2">
    <source>
        <dbReference type="Proteomes" id="UP000019114"/>
    </source>
</evidence>
<dbReference type="OrthoDB" id="382948at2759"/>
<evidence type="ECO:0000313" key="1">
    <source>
        <dbReference type="EMBL" id="ETW44070.1"/>
    </source>
</evidence>
<dbReference type="AlphaFoldDB" id="W4ILT1"/>